<dbReference type="STRING" id="252474.B1A74_02815"/>
<feature type="transmembrane region" description="Helical" evidence="7">
    <location>
        <begin position="40"/>
        <end position="58"/>
    </location>
</feature>
<dbReference type="Proteomes" id="UP000189177">
    <property type="component" value="Unassembled WGS sequence"/>
</dbReference>
<keyword evidence="9" id="KW-1185">Reference proteome</keyword>
<dbReference type="PANTHER" id="PTHR33508:SF1">
    <property type="entry name" value="UPF0056 MEMBRANE PROTEIN YHCE"/>
    <property type="match status" value="1"/>
</dbReference>
<dbReference type="AlphaFoldDB" id="A0A1V3A175"/>
<accession>A0A1V3A175</accession>
<dbReference type="EMBL" id="MUZR01000007">
    <property type="protein sequence ID" value="OOC11076.1"/>
    <property type="molecule type" value="Genomic_DNA"/>
</dbReference>
<feature type="transmembrane region" description="Helical" evidence="7">
    <location>
        <begin position="6"/>
        <end position="28"/>
    </location>
</feature>
<dbReference type="InterPro" id="IPR002771">
    <property type="entry name" value="Multi_antbiot-R_MarC"/>
</dbReference>
<comment type="similarity">
    <text evidence="2 7">Belongs to the UPF0056 (MarC) family.</text>
</comment>
<keyword evidence="3" id="KW-1003">Cell membrane</keyword>
<evidence type="ECO:0000256" key="6">
    <source>
        <dbReference type="ARBA" id="ARBA00023136"/>
    </source>
</evidence>
<evidence type="ECO:0000256" key="1">
    <source>
        <dbReference type="ARBA" id="ARBA00004651"/>
    </source>
</evidence>
<dbReference type="OrthoDB" id="21094at2"/>
<organism evidence="8 9">
    <name type="scientific">Thioalkalivibrio halophilus</name>
    <dbReference type="NCBI Taxonomy" id="252474"/>
    <lineage>
        <taxon>Bacteria</taxon>
        <taxon>Pseudomonadati</taxon>
        <taxon>Pseudomonadota</taxon>
        <taxon>Gammaproteobacteria</taxon>
        <taxon>Chromatiales</taxon>
        <taxon>Ectothiorhodospiraceae</taxon>
        <taxon>Thioalkalivibrio</taxon>
    </lineage>
</organism>
<evidence type="ECO:0000256" key="3">
    <source>
        <dbReference type="ARBA" id="ARBA00022475"/>
    </source>
</evidence>
<dbReference type="GO" id="GO:0005886">
    <property type="term" value="C:plasma membrane"/>
    <property type="evidence" value="ECO:0007669"/>
    <property type="project" value="UniProtKB-SubCell"/>
</dbReference>
<keyword evidence="6 7" id="KW-0472">Membrane</keyword>
<name>A0A1V3A175_9GAMM</name>
<comment type="caution">
    <text evidence="8">The sequence shown here is derived from an EMBL/GenBank/DDBJ whole genome shotgun (WGS) entry which is preliminary data.</text>
</comment>
<evidence type="ECO:0000256" key="4">
    <source>
        <dbReference type="ARBA" id="ARBA00022692"/>
    </source>
</evidence>
<reference evidence="8 9" key="1">
    <citation type="submission" date="2017-02" db="EMBL/GenBank/DDBJ databases">
        <title>Genomic diversity within the haloalkaliphilic genus Thioalkalivibrio.</title>
        <authorList>
            <person name="Ahn A.-C."/>
            <person name="Meier-Kolthoff J."/>
            <person name="Overmars L."/>
            <person name="Richter M."/>
            <person name="Woyke T."/>
            <person name="Sorokin D.Y."/>
            <person name="Muyzer G."/>
        </authorList>
    </citation>
    <scope>NUCLEOTIDE SEQUENCE [LARGE SCALE GENOMIC DNA]</scope>
    <source>
        <strain evidence="8 9">HL17</strain>
    </source>
</reference>
<proteinExistence type="inferred from homology"/>
<evidence type="ECO:0000256" key="2">
    <source>
        <dbReference type="ARBA" id="ARBA00009784"/>
    </source>
</evidence>
<feature type="transmembrane region" description="Helical" evidence="7">
    <location>
        <begin position="115"/>
        <end position="137"/>
    </location>
</feature>
<dbReference type="NCBIfam" id="TIGR00427">
    <property type="entry name" value="NAAT family transporter"/>
    <property type="match status" value="1"/>
</dbReference>
<sequence length="209" mass="21440">MLELGIVALTTFFVTVGPVDVAVVFAVLTRGMDPAQRRAMAWRGALLATAILLPFALFGEAALGVLGISLPALYTAGGILLLLIGIDMVFARSSGGVSATPDETREARSRTDLSVFPLATPLLAGPGAMGAAILMMSRASGDLAAQAVVIGALIAIMALALVCLLVAVRIQHWLGVTGAHVLTRIMGVLLSALAVQFIFDGLADSGVMT</sequence>
<evidence type="ECO:0000256" key="7">
    <source>
        <dbReference type="RuleBase" id="RU362048"/>
    </source>
</evidence>
<dbReference type="Pfam" id="PF01914">
    <property type="entry name" value="MarC"/>
    <property type="match status" value="1"/>
</dbReference>
<feature type="transmembrane region" description="Helical" evidence="7">
    <location>
        <begin position="143"/>
        <end position="169"/>
    </location>
</feature>
<evidence type="ECO:0000313" key="9">
    <source>
        <dbReference type="Proteomes" id="UP000189177"/>
    </source>
</evidence>
<dbReference type="PANTHER" id="PTHR33508">
    <property type="entry name" value="UPF0056 MEMBRANE PROTEIN YHCE"/>
    <property type="match status" value="1"/>
</dbReference>
<evidence type="ECO:0000256" key="5">
    <source>
        <dbReference type="ARBA" id="ARBA00022989"/>
    </source>
</evidence>
<keyword evidence="4 7" id="KW-0812">Transmembrane</keyword>
<gene>
    <name evidence="8" type="ORF">B1A74_02815</name>
</gene>
<comment type="subcellular location">
    <subcellularLocation>
        <location evidence="1 7">Cell membrane</location>
        <topology evidence="1 7">Multi-pass membrane protein</topology>
    </subcellularLocation>
</comment>
<evidence type="ECO:0000313" key="8">
    <source>
        <dbReference type="EMBL" id="OOC11076.1"/>
    </source>
</evidence>
<keyword evidence="5 7" id="KW-1133">Transmembrane helix</keyword>
<protein>
    <recommendedName>
        <fullName evidence="7">UPF0056 membrane protein</fullName>
    </recommendedName>
</protein>
<feature type="transmembrane region" description="Helical" evidence="7">
    <location>
        <begin position="181"/>
        <end position="199"/>
    </location>
</feature>
<feature type="transmembrane region" description="Helical" evidence="7">
    <location>
        <begin position="64"/>
        <end position="84"/>
    </location>
</feature>
<dbReference type="RefSeq" id="WP_019569051.1">
    <property type="nucleotide sequence ID" value="NZ_MUZR01000007.1"/>
</dbReference>